<feature type="region of interest" description="Disordered" evidence="1">
    <location>
        <begin position="144"/>
        <end position="240"/>
    </location>
</feature>
<feature type="compositionally biased region" description="Polar residues" evidence="1">
    <location>
        <begin position="458"/>
        <end position="468"/>
    </location>
</feature>
<organism evidence="2 3">
    <name type="scientific">Schizopora paradoxa</name>
    <dbReference type="NCBI Taxonomy" id="27342"/>
    <lineage>
        <taxon>Eukaryota</taxon>
        <taxon>Fungi</taxon>
        <taxon>Dikarya</taxon>
        <taxon>Basidiomycota</taxon>
        <taxon>Agaricomycotina</taxon>
        <taxon>Agaricomycetes</taxon>
        <taxon>Hymenochaetales</taxon>
        <taxon>Schizoporaceae</taxon>
        <taxon>Schizopora</taxon>
    </lineage>
</organism>
<dbReference type="InParanoid" id="A0A0H2RDX7"/>
<feature type="region of interest" description="Disordered" evidence="1">
    <location>
        <begin position="338"/>
        <end position="737"/>
    </location>
</feature>
<dbReference type="AlphaFoldDB" id="A0A0H2RDX7"/>
<feature type="compositionally biased region" description="Polar residues" evidence="1">
    <location>
        <begin position="66"/>
        <end position="78"/>
    </location>
</feature>
<feature type="compositionally biased region" description="Low complexity" evidence="1">
    <location>
        <begin position="691"/>
        <end position="707"/>
    </location>
</feature>
<keyword evidence="3" id="KW-1185">Reference proteome</keyword>
<dbReference type="OrthoDB" id="3269842at2759"/>
<feature type="compositionally biased region" description="Low complexity" evidence="1">
    <location>
        <begin position="415"/>
        <end position="426"/>
    </location>
</feature>
<feature type="compositionally biased region" description="Polar residues" evidence="1">
    <location>
        <begin position="351"/>
        <end position="361"/>
    </location>
</feature>
<dbReference type="EMBL" id="KQ086039">
    <property type="protein sequence ID" value="KLO09969.1"/>
    <property type="molecule type" value="Genomic_DNA"/>
</dbReference>
<feature type="compositionally biased region" description="Polar residues" evidence="1">
    <location>
        <begin position="652"/>
        <end position="690"/>
    </location>
</feature>
<sequence>MAVSTQRLPPPPMPLNLPEPPSDRERRGRPPSPLRNIHTVDPVTGEISEESSYHTADTVQDDRAWSQRSHSPSPSLTKFASNFAQRVGSLVGGMAPPPRSASGSTMLSDAELEAEAEREREWSRREAEMIMKREAEERKMVEDGVFALMNNAKEEHPLPPPPPRSQTLSNPPSPASSQKEKEGNWFTAVKNKLTPSKDPLTPAQQVIQEAKAKEKEQKKKGKDKERAGSQDWPAVPNSRTVDPAFANLLSSASEDIEHHTPPRPIAQYNPMMTPSPKRSNDAETALLYAQYNAQGALDVQGSLLTIARRFEKLERWTVSHVRALEERMGDVERWLVEKEKEKGEKGEDVASENSIHSSFNDNEQRDKDNELSDVREELAELQGRMGELGREMAKLMTAPPNLNAGPARNAGATASPTNSLPLTPSSIIPRSLPIVPSSGTPQRTPSISSQSRGRELSSPPSLHTSGSRTRLPYPTGDYTSPTSDAGLKNDILSPASSPPPSIGAARKRPMSIAGLPSAGGSISSHLSSASTSGLPRPSSVSPLEVTKSKPISTVSLVAPPKQTVRQSSVSPTPTPRKRYTVALGKPIHGPDNGDDDEDDEPRRSQYSSIVSTPDNITDSEASDVDDGDSEARRIGHTREDTVGKSEHRKSSAPATPNDSLRRSNAGSFSPRSTNVTPRARAQSSYGPITGSSSLASPSPSSSVSPLKPRVRSQSTDRIGLGISVGSSGPQSKFVDPLVARKQEKEAALPKTPKTPAFGRGKVPIGQLVAFFDGDKK</sequence>
<feature type="compositionally biased region" description="Basic and acidic residues" evidence="1">
    <location>
        <begin position="362"/>
        <end position="378"/>
    </location>
</feature>
<proteinExistence type="predicted"/>
<feature type="compositionally biased region" description="Basic and acidic residues" evidence="1">
    <location>
        <begin position="338"/>
        <end position="348"/>
    </location>
</feature>
<feature type="compositionally biased region" description="Polar residues" evidence="1">
    <location>
        <begin position="437"/>
        <end position="451"/>
    </location>
</feature>
<gene>
    <name evidence="2" type="ORF">SCHPADRAFT_922215</name>
</gene>
<feature type="compositionally biased region" description="Basic and acidic residues" evidence="1">
    <location>
        <begin position="629"/>
        <end position="649"/>
    </location>
</feature>
<evidence type="ECO:0000256" key="1">
    <source>
        <dbReference type="SAM" id="MobiDB-lite"/>
    </source>
</evidence>
<evidence type="ECO:0000313" key="2">
    <source>
        <dbReference type="EMBL" id="KLO09969.1"/>
    </source>
</evidence>
<feature type="region of interest" description="Disordered" evidence="1">
    <location>
        <begin position="1"/>
        <end position="78"/>
    </location>
</feature>
<protein>
    <submittedName>
        <fullName evidence="2">Uncharacterized protein</fullName>
    </submittedName>
</protein>
<feature type="compositionally biased region" description="Basic and acidic residues" evidence="1">
    <location>
        <begin position="210"/>
        <end position="228"/>
    </location>
</feature>
<reference evidence="2 3" key="1">
    <citation type="submission" date="2015-04" db="EMBL/GenBank/DDBJ databases">
        <title>Complete genome sequence of Schizopora paradoxa KUC8140, a cosmopolitan wood degrader in East Asia.</title>
        <authorList>
            <consortium name="DOE Joint Genome Institute"/>
            <person name="Min B."/>
            <person name="Park H."/>
            <person name="Jang Y."/>
            <person name="Kim J.-J."/>
            <person name="Kim K.H."/>
            <person name="Pangilinan J."/>
            <person name="Lipzen A."/>
            <person name="Riley R."/>
            <person name="Grigoriev I.V."/>
            <person name="Spatafora J.W."/>
            <person name="Choi I.-G."/>
        </authorList>
    </citation>
    <scope>NUCLEOTIDE SEQUENCE [LARGE SCALE GENOMIC DNA]</scope>
    <source>
        <strain evidence="2 3">KUC8140</strain>
    </source>
</reference>
<name>A0A0H2RDX7_9AGAM</name>
<dbReference type="Proteomes" id="UP000053477">
    <property type="component" value="Unassembled WGS sequence"/>
</dbReference>
<accession>A0A0H2RDX7</accession>
<feature type="compositionally biased region" description="Low complexity" evidence="1">
    <location>
        <begin position="518"/>
        <end position="534"/>
    </location>
</feature>
<feature type="region of interest" description="Disordered" evidence="1">
    <location>
        <begin position="254"/>
        <end position="279"/>
    </location>
</feature>
<feature type="region of interest" description="Disordered" evidence="1">
    <location>
        <begin position="90"/>
        <end position="123"/>
    </location>
</feature>
<feature type="compositionally biased region" description="Polar residues" evidence="1">
    <location>
        <begin position="604"/>
        <end position="619"/>
    </location>
</feature>
<feature type="compositionally biased region" description="Pro residues" evidence="1">
    <location>
        <begin position="8"/>
        <end position="20"/>
    </location>
</feature>
<evidence type="ECO:0000313" key="3">
    <source>
        <dbReference type="Proteomes" id="UP000053477"/>
    </source>
</evidence>